<organism evidence="1 2">
    <name type="scientific">Erwinia phage pEp_SNUABM_01</name>
    <dbReference type="NCBI Taxonomy" id="2601643"/>
    <lineage>
        <taxon>Viruses</taxon>
        <taxon>Duplodnaviria</taxon>
        <taxon>Heunggongvirae</taxon>
        <taxon>Uroviricota</taxon>
        <taxon>Caudoviricetes</taxon>
        <taxon>Vequintavirinae</taxon>
        <taxon>Henunavirus</taxon>
        <taxon>Henunavirus SNUABM01</taxon>
    </lineage>
</organism>
<sequence>MQKLLRCKKVFGRCRLHGSNCGVADEIQSIAITRSKEKRDLRKEINGEMAEWTKALPC</sequence>
<reference evidence="1 2" key="1">
    <citation type="submission" date="2019-07" db="EMBL/GenBank/DDBJ databases">
        <title>Complete genome sequence of bacteriophages infecting Erwinia pyrifoliae.</title>
        <authorList>
            <person name="Kim S.G."/>
            <person name="Park S.C."/>
        </authorList>
    </citation>
    <scope>NUCLEOTIDE SEQUENCE [LARGE SCALE GENOMIC DNA]</scope>
</reference>
<protein>
    <submittedName>
        <fullName evidence="1">Uncharacterized protein</fullName>
    </submittedName>
</protein>
<dbReference type="EMBL" id="MN184887">
    <property type="protein sequence ID" value="QEQ94930.1"/>
    <property type="molecule type" value="Genomic_DNA"/>
</dbReference>
<name>A0A5J6DAP8_9CAUD</name>
<keyword evidence="2" id="KW-1185">Reference proteome</keyword>
<accession>A0A5J6DAP8</accession>
<evidence type="ECO:0000313" key="1">
    <source>
        <dbReference type="EMBL" id="QEQ94930.1"/>
    </source>
</evidence>
<gene>
    <name evidence="1" type="ORF">pEpSNUABM01_104</name>
</gene>
<evidence type="ECO:0000313" key="2">
    <source>
        <dbReference type="Proteomes" id="UP000326545"/>
    </source>
</evidence>
<dbReference type="Proteomes" id="UP000326545">
    <property type="component" value="Segment"/>
</dbReference>
<proteinExistence type="predicted"/>